<keyword evidence="9 10" id="KW-0998">Cell outer membrane</keyword>
<evidence type="ECO:0000259" key="14">
    <source>
        <dbReference type="Pfam" id="PF07715"/>
    </source>
</evidence>
<keyword evidence="2 10" id="KW-0813">Transport</keyword>
<dbReference type="PROSITE" id="PS52016">
    <property type="entry name" value="TONB_DEPENDENT_REC_3"/>
    <property type="match status" value="1"/>
</dbReference>
<evidence type="ECO:0000256" key="6">
    <source>
        <dbReference type="ARBA" id="ARBA00023077"/>
    </source>
</evidence>
<organism evidence="15 16">
    <name type="scientific">Candidatus Avacidaminococcus intestinavium</name>
    <dbReference type="NCBI Taxonomy" id="2840684"/>
    <lineage>
        <taxon>Bacteria</taxon>
        <taxon>Bacillati</taxon>
        <taxon>Bacillota</taxon>
        <taxon>Negativicutes</taxon>
        <taxon>Acidaminococcales</taxon>
        <taxon>Acidaminococcaceae</taxon>
        <taxon>Acidaminococcaceae incertae sedis</taxon>
        <taxon>Candidatus Avacidaminococcus</taxon>
    </lineage>
</organism>
<accession>A0A9D1MP19</accession>
<evidence type="ECO:0000256" key="7">
    <source>
        <dbReference type="ARBA" id="ARBA00023136"/>
    </source>
</evidence>
<dbReference type="Gene3D" id="2.170.130.10">
    <property type="entry name" value="TonB-dependent receptor, plug domain"/>
    <property type="match status" value="1"/>
</dbReference>
<dbReference type="InterPro" id="IPR036942">
    <property type="entry name" value="Beta-barrel_TonB_sf"/>
</dbReference>
<evidence type="ECO:0000256" key="1">
    <source>
        <dbReference type="ARBA" id="ARBA00004571"/>
    </source>
</evidence>
<dbReference type="CDD" id="cd01347">
    <property type="entry name" value="ligand_gated_channel"/>
    <property type="match status" value="1"/>
</dbReference>
<name>A0A9D1MP19_9FIRM</name>
<feature type="domain" description="TonB-dependent receptor-like beta-barrel" evidence="13">
    <location>
        <begin position="185"/>
        <end position="585"/>
    </location>
</feature>
<dbReference type="InterPro" id="IPR000531">
    <property type="entry name" value="Beta-barrel_TonB"/>
</dbReference>
<keyword evidence="3 10" id="KW-1134">Transmembrane beta strand</keyword>
<sequence length="608" mass="68235">MMNKNKITALALVACFCTGYSNAAEANNDLDVFKLDDIVVTATRTKLAAKEVPNSVEVITKEDIKNIGAGNVKEALRLATNVNLPEATGTGNSLSIRGSVTNDVLVLINGRRAAGEGFGQMISVNTYALERINLSSVERIEVLRGPAGALYGADAAAGVINVITRRADKPGFSVGAMSNSREMSNWYRFDSGKNGKLSAVLDANFTKVRRFQWEDAMMTRYYGPKQNYNLNLEYEMDKDNSVALYTEYDKQNLQYQINGMSSLNKYKSERKTVGLIYAGKSEKSNYTFGTSYSELDKKSGMAATKEYKFWNFEARDTIETAENNRLTVGTEYRADMTPVSGIDKRTGQYALYVHDEYRLGDKLLLIPSVRYDHHDTYGSHTSPSIGATYFLTDNSRFKVSYGSGYRAPSTTELYSIGTGGAMSIGGNENLKPEKSKGYEISYEQEGKTTAGKLTYFNNKKRDQISVEHIGSDYHYVNIGRSETEGIEVELKKELAAGLMLSGNYEYLDAFNKETNSRLSYSARNTYTVKLSYTEPVKKEWNVTMWNRWFSDYNVSGKNYSLNTFNFVVNKNFGEHYNVYAGLDNIFDKKNTPMRYAGRIWRVGAEMNF</sequence>
<evidence type="ECO:0000259" key="13">
    <source>
        <dbReference type="Pfam" id="PF00593"/>
    </source>
</evidence>
<evidence type="ECO:0000256" key="5">
    <source>
        <dbReference type="ARBA" id="ARBA00022729"/>
    </source>
</evidence>
<keyword evidence="6 11" id="KW-0798">TonB box</keyword>
<comment type="caution">
    <text evidence="15">The sequence shown here is derived from an EMBL/GenBank/DDBJ whole genome shotgun (WGS) entry which is preliminary data.</text>
</comment>
<dbReference type="PANTHER" id="PTHR30069:SF29">
    <property type="entry name" value="HEMOGLOBIN AND HEMOGLOBIN-HAPTOGLOBIN-BINDING PROTEIN 1-RELATED"/>
    <property type="match status" value="1"/>
</dbReference>
<evidence type="ECO:0000256" key="9">
    <source>
        <dbReference type="ARBA" id="ARBA00023237"/>
    </source>
</evidence>
<evidence type="ECO:0000256" key="12">
    <source>
        <dbReference type="SAM" id="SignalP"/>
    </source>
</evidence>
<dbReference type="InterPro" id="IPR037066">
    <property type="entry name" value="Plug_dom_sf"/>
</dbReference>
<keyword evidence="7 10" id="KW-0472">Membrane</keyword>
<feature type="signal peptide" evidence="12">
    <location>
        <begin position="1"/>
        <end position="23"/>
    </location>
</feature>
<evidence type="ECO:0000256" key="2">
    <source>
        <dbReference type="ARBA" id="ARBA00022448"/>
    </source>
</evidence>
<evidence type="ECO:0000256" key="11">
    <source>
        <dbReference type="RuleBase" id="RU003357"/>
    </source>
</evidence>
<reference evidence="15" key="1">
    <citation type="submission" date="2020-10" db="EMBL/GenBank/DDBJ databases">
        <authorList>
            <person name="Gilroy R."/>
        </authorList>
    </citation>
    <scope>NUCLEOTIDE SEQUENCE</scope>
    <source>
        <strain evidence="15">CHK160-1198</strain>
    </source>
</reference>
<dbReference type="GO" id="GO:0015344">
    <property type="term" value="F:siderophore uptake transmembrane transporter activity"/>
    <property type="evidence" value="ECO:0007669"/>
    <property type="project" value="TreeGrafter"/>
</dbReference>
<feature type="chain" id="PRO_5038801010" evidence="12">
    <location>
        <begin position="24"/>
        <end position="608"/>
    </location>
</feature>
<dbReference type="PANTHER" id="PTHR30069">
    <property type="entry name" value="TONB-DEPENDENT OUTER MEMBRANE RECEPTOR"/>
    <property type="match status" value="1"/>
</dbReference>
<proteinExistence type="inferred from homology"/>
<keyword evidence="4 10" id="KW-0812">Transmembrane</keyword>
<evidence type="ECO:0000256" key="10">
    <source>
        <dbReference type="PROSITE-ProRule" id="PRU01360"/>
    </source>
</evidence>
<keyword evidence="8 15" id="KW-0675">Receptor</keyword>
<dbReference type="GO" id="GO:0009279">
    <property type="term" value="C:cell outer membrane"/>
    <property type="evidence" value="ECO:0007669"/>
    <property type="project" value="UniProtKB-SubCell"/>
</dbReference>
<dbReference type="SUPFAM" id="SSF56935">
    <property type="entry name" value="Porins"/>
    <property type="match status" value="1"/>
</dbReference>
<evidence type="ECO:0000256" key="4">
    <source>
        <dbReference type="ARBA" id="ARBA00022692"/>
    </source>
</evidence>
<gene>
    <name evidence="15" type="ORF">IAB06_01045</name>
</gene>
<dbReference type="GO" id="GO:0044718">
    <property type="term" value="P:siderophore transmembrane transport"/>
    <property type="evidence" value="ECO:0007669"/>
    <property type="project" value="TreeGrafter"/>
</dbReference>
<feature type="domain" description="TonB-dependent receptor plug" evidence="14">
    <location>
        <begin position="49"/>
        <end position="159"/>
    </location>
</feature>
<dbReference type="Proteomes" id="UP000824099">
    <property type="component" value="Unassembled WGS sequence"/>
</dbReference>
<comment type="subcellular location">
    <subcellularLocation>
        <location evidence="1 10">Cell outer membrane</location>
        <topology evidence="1 10">Multi-pass membrane protein</topology>
    </subcellularLocation>
</comment>
<comment type="similarity">
    <text evidence="10 11">Belongs to the TonB-dependent receptor family.</text>
</comment>
<evidence type="ECO:0000256" key="8">
    <source>
        <dbReference type="ARBA" id="ARBA00023170"/>
    </source>
</evidence>
<dbReference type="Pfam" id="PF00593">
    <property type="entry name" value="TonB_dep_Rec_b-barrel"/>
    <property type="match status" value="1"/>
</dbReference>
<keyword evidence="5 12" id="KW-0732">Signal</keyword>
<reference evidence="15" key="2">
    <citation type="journal article" date="2021" name="PeerJ">
        <title>Extensive microbial diversity within the chicken gut microbiome revealed by metagenomics and culture.</title>
        <authorList>
            <person name="Gilroy R."/>
            <person name="Ravi A."/>
            <person name="Getino M."/>
            <person name="Pursley I."/>
            <person name="Horton D.L."/>
            <person name="Alikhan N.F."/>
            <person name="Baker D."/>
            <person name="Gharbi K."/>
            <person name="Hall N."/>
            <person name="Watson M."/>
            <person name="Adriaenssens E.M."/>
            <person name="Foster-Nyarko E."/>
            <person name="Jarju S."/>
            <person name="Secka A."/>
            <person name="Antonio M."/>
            <person name="Oren A."/>
            <person name="Chaudhuri R.R."/>
            <person name="La Ragione R."/>
            <person name="Hildebrand F."/>
            <person name="Pallen M.J."/>
        </authorList>
    </citation>
    <scope>NUCLEOTIDE SEQUENCE</scope>
    <source>
        <strain evidence="15">CHK160-1198</strain>
    </source>
</reference>
<evidence type="ECO:0000313" key="15">
    <source>
        <dbReference type="EMBL" id="HIU63612.1"/>
    </source>
</evidence>
<dbReference type="EMBL" id="DVNI01000016">
    <property type="protein sequence ID" value="HIU63612.1"/>
    <property type="molecule type" value="Genomic_DNA"/>
</dbReference>
<dbReference type="AlphaFoldDB" id="A0A9D1MP19"/>
<dbReference type="Gene3D" id="2.40.170.20">
    <property type="entry name" value="TonB-dependent receptor, beta-barrel domain"/>
    <property type="match status" value="1"/>
</dbReference>
<evidence type="ECO:0000313" key="16">
    <source>
        <dbReference type="Proteomes" id="UP000824099"/>
    </source>
</evidence>
<dbReference type="InterPro" id="IPR039426">
    <property type="entry name" value="TonB-dep_rcpt-like"/>
</dbReference>
<dbReference type="Pfam" id="PF07715">
    <property type="entry name" value="Plug"/>
    <property type="match status" value="1"/>
</dbReference>
<evidence type="ECO:0000256" key="3">
    <source>
        <dbReference type="ARBA" id="ARBA00022452"/>
    </source>
</evidence>
<protein>
    <submittedName>
        <fullName evidence="15">TonB-dependent receptor</fullName>
    </submittedName>
</protein>
<dbReference type="InterPro" id="IPR012910">
    <property type="entry name" value="Plug_dom"/>
</dbReference>